<sequence length="419" mass="47336">MDEAGNDCQEKERKSTLFATPAAKLAESQKKAEKFAKEKEAHNTCRELIQCTALTRIIYGNEHWRLAQALANLAHSYLTLRGLPVQAMHHANSAKYTIFMRRGASATPSEERGEILSTLMTIYYTLGVANMMQKNSKESYLNLQTAERIMEELKRTDWISTPKLKVSERDLSVAFGRANLQNKKLELAIKHFEKAINATVSAEGEIAPELINLYQEVAQIERAKKNYHKSIGHLLQAHSISLNLYSKFSMEAASTALLLAKAYASTGEEKHIEVAELYFSESLTAYKEVLGMDHSQTMKALKEFCKWLAHTGKRKKAYDLLKESFKPQQDPCSDFNKQAAERLYIMGCICLAEEKLKEAYQLLSECVQIQSTIYGPHHGKTKKIQELLDVLEVVPAAHKETRCTKRKQGAELSCTIPDL</sequence>
<dbReference type="Gene3D" id="1.25.40.10">
    <property type="entry name" value="Tetratricopeptide repeat domain"/>
    <property type="match status" value="2"/>
</dbReference>
<dbReference type="PANTHER" id="PTHR14485:SF4">
    <property type="entry name" value="TETRATRICOPEPTIDE REPEAT PROTEIN 23-LIKE"/>
    <property type="match status" value="1"/>
</dbReference>
<dbReference type="Proteomes" id="UP001652642">
    <property type="component" value="Chromosome 2"/>
</dbReference>
<dbReference type="InterPro" id="IPR019734">
    <property type="entry name" value="TPR_rpt"/>
</dbReference>
<accession>A0A6J0TUV1</accession>
<dbReference type="SUPFAM" id="SSF48452">
    <property type="entry name" value="TPR-like"/>
    <property type="match status" value="1"/>
</dbReference>
<dbReference type="OrthoDB" id="9986634at2759"/>
<dbReference type="InParanoid" id="A0A6J0TUV1"/>
<dbReference type="InterPro" id="IPR042621">
    <property type="entry name" value="TTC23/TTC23L"/>
</dbReference>
<dbReference type="PANTHER" id="PTHR14485">
    <property type="entry name" value="TETRATRICOPEPTIDE REPEAT PROTEIN 23"/>
    <property type="match status" value="1"/>
</dbReference>
<proteinExistence type="predicted"/>
<feature type="region of interest" description="Disordered" evidence="1">
    <location>
        <begin position="1"/>
        <end position="22"/>
    </location>
</feature>
<dbReference type="RefSeq" id="XP_020651368.2">
    <property type="nucleotide sequence ID" value="XM_020795709.2"/>
</dbReference>
<dbReference type="CTD" id="153657"/>
<dbReference type="AlphaFoldDB" id="A0A6J0TUV1"/>
<dbReference type="KEGG" id="pvt:110080087"/>
<reference evidence="3" key="2">
    <citation type="submission" date="2025-08" db="UniProtKB">
        <authorList>
            <consortium name="RefSeq"/>
        </authorList>
    </citation>
    <scope>IDENTIFICATION</scope>
</reference>
<evidence type="ECO:0000313" key="3">
    <source>
        <dbReference type="RefSeq" id="XP_020651368.2"/>
    </source>
</evidence>
<evidence type="ECO:0000256" key="1">
    <source>
        <dbReference type="SAM" id="MobiDB-lite"/>
    </source>
</evidence>
<gene>
    <name evidence="3" type="primary">TTC23L</name>
</gene>
<dbReference type="InterPro" id="IPR011990">
    <property type="entry name" value="TPR-like_helical_dom_sf"/>
</dbReference>
<name>A0A6J0TUV1_9SAUR</name>
<dbReference type="GeneID" id="110080087"/>
<protein>
    <submittedName>
        <fullName evidence="3">Tetratricopeptide repeat protein 23-like</fullName>
    </submittedName>
</protein>
<keyword evidence="2" id="KW-1185">Reference proteome</keyword>
<reference evidence="2" key="1">
    <citation type="submission" date="2025-05" db="UniProtKB">
        <authorList>
            <consortium name="RefSeq"/>
        </authorList>
    </citation>
    <scope>NUCLEOTIDE SEQUENCE [LARGE SCALE GENOMIC DNA]</scope>
</reference>
<dbReference type="SMART" id="SM00028">
    <property type="entry name" value="TPR"/>
    <property type="match status" value="4"/>
</dbReference>
<organism evidence="2 3">
    <name type="scientific">Pogona vitticeps</name>
    <name type="common">central bearded dragon</name>
    <dbReference type="NCBI Taxonomy" id="103695"/>
    <lineage>
        <taxon>Eukaryota</taxon>
        <taxon>Metazoa</taxon>
        <taxon>Chordata</taxon>
        <taxon>Craniata</taxon>
        <taxon>Vertebrata</taxon>
        <taxon>Euteleostomi</taxon>
        <taxon>Lepidosauria</taxon>
        <taxon>Squamata</taxon>
        <taxon>Bifurcata</taxon>
        <taxon>Unidentata</taxon>
        <taxon>Episquamata</taxon>
        <taxon>Toxicofera</taxon>
        <taxon>Iguania</taxon>
        <taxon>Acrodonta</taxon>
        <taxon>Agamidae</taxon>
        <taxon>Amphibolurinae</taxon>
        <taxon>Pogona</taxon>
    </lineage>
</organism>
<evidence type="ECO:0000313" key="2">
    <source>
        <dbReference type="Proteomes" id="UP001652642"/>
    </source>
</evidence>